<evidence type="ECO:0000256" key="4">
    <source>
        <dbReference type="PROSITE-ProRule" id="PRU00335"/>
    </source>
</evidence>
<keyword evidence="2 4" id="KW-0238">DNA-binding</keyword>
<reference evidence="6 7" key="1">
    <citation type="submission" date="2018-11" db="EMBL/GenBank/DDBJ databases">
        <authorList>
            <person name="Li F."/>
        </authorList>
    </citation>
    <scope>NUCLEOTIDE SEQUENCE [LARGE SCALE GENOMIC DNA]</scope>
    <source>
        <strain evidence="6 7">Gsoil 097</strain>
    </source>
</reference>
<dbReference type="PANTHER" id="PTHR30055">
    <property type="entry name" value="HTH-TYPE TRANSCRIPTIONAL REGULATOR RUTR"/>
    <property type="match status" value="1"/>
</dbReference>
<sequence length="205" mass="22679">MSGRGSVGAKAAPRGADRTDEIRAVALRLFATNGYQATTMAHIADELGIRAPSIYNHVGSKNQLLREIIVRTLDSLTEGFDEAIRSSQSPTIRLRRAFEAHVRFHARHKYEAFIGTRETRSLDPEALAEVLERSSSYERRFRELIREGVDAGEFNVASVHLASCALIDMGIGVAAWYEEDRSTGEDGLVFHYGEWAMRLLGVGAA</sequence>
<dbReference type="SUPFAM" id="SSF48498">
    <property type="entry name" value="Tetracyclin repressor-like, C-terminal domain"/>
    <property type="match status" value="1"/>
</dbReference>
<gene>
    <name evidence="6" type="ORF">EFK50_11855</name>
</gene>
<keyword evidence="7" id="KW-1185">Reference proteome</keyword>
<name>A0A3N0CG63_9ACTN</name>
<evidence type="ECO:0000256" key="2">
    <source>
        <dbReference type="ARBA" id="ARBA00023125"/>
    </source>
</evidence>
<dbReference type="GO" id="GO:0000976">
    <property type="term" value="F:transcription cis-regulatory region binding"/>
    <property type="evidence" value="ECO:0007669"/>
    <property type="project" value="TreeGrafter"/>
</dbReference>
<organism evidence="6 7">
    <name type="scientific">Nocardioides marmoriginsengisoli</name>
    <dbReference type="NCBI Taxonomy" id="661483"/>
    <lineage>
        <taxon>Bacteria</taxon>
        <taxon>Bacillati</taxon>
        <taxon>Actinomycetota</taxon>
        <taxon>Actinomycetes</taxon>
        <taxon>Propionibacteriales</taxon>
        <taxon>Nocardioidaceae</taxon>
        <taxon>Nocardioides</taxon>
    </lineage>
</organism>
<protein>
    <submittedName>
        <fullName evidence="6">TetR/AcrR family transcriptional regulator</fullName>
    </submittedName>
</protein>
<dbReference type="Gene3D" id="1.10.357.10">
    <property type="entry name" value="Tetracycline Repressor, domain 2"/>
    <property type="match status" value="1"/>
</dbReference>
<dbReference type="InterPro" id="IPR009057">
    <property type="entry name" value="Homeodomain-like_sf"/>
</dbReference>
<keyword evidence="1" id="KW-0805">Transcription regulation</keyword>
<dbReference type="GO" id="GO:0003700">
    <property type="term" value="F:DNA-binding transcription factor activity"/>
    <property type="evidence" value="ECO:0007669"/>
    <property type="project" value="TreeGrafter"/>
</dbReference>
<dbReference type="PANTHER" id="PTHR30055:SF240">
    <property type="entry name" value="HTH-TYPE TRANSCRIPTIONAL REGULATOR ACRR"/>
    <property type="match status" value="1"/>
</dbReference>
<feature type="domain" description="HTH tetR-type" evidence="5">
    <location>
        <begin position="16"/>
        <end position="76"/>
    </location>
</feature>
<dbReference type="InterPro" id="IPR036271">
    <property type="entry name" value="Tet_transcr_reg_TetR-rel_C_sf"/>
</dbReference>
<evidence type="ECO:0000313" key="7">
    <source>
        <dbReference type="Proteomes" id="UP000267128"/>
    </source>
</evidence>
<comment type="caution">
    <text evidence="6">The sequence shown here is derived from an EMBL/GenBank/DDBJ whole genome shotgun (WGS) entry which is preliminary data.</text>
</comment>
<dbReference type="Proteomes" id="UP000267128">
    <property type="component" value="Unassembled WGS sequence"/>
</dbReference>
<dbReference type="InterPro" id="IPR050109">
    <property type="entry name" value="HTH-type_TetR-like_transc_reg"/>
</dbReference>
<dbReference type="Pfam" id="PF00440">
    <property type="entry name" value="TetR_N"/>
    <property type="match status" value="1"/>
</dbReference>
<keyword evidence="3" id="KW-0804">Transcription</keyword>
<dbReference type="Pfam" id="PF17932">
    <property type="entry name" value="TetR_C_24"/>
    <property type="match status" value="1"/>
</dbReference>
<dbReference type="SUPFAM" id="SSF46689">
    <property type="entry name" value="Homeodomain-like"/>
    <property type="match status" value="1"/>
</dbReference>
<dbReference type="InterPro" id="IPR041490">
    <property type="entry name" value="KstR2_TetR_C"/>
</dbReference>
<evidence type="ECO:0000256" key="1">
    <source>
        <dbReference type="ARBA" id="ARBA00023015"/>
    </source>
</evidence>
<evidence type="ECO:0000313" key="6">
    <source>
        <dbReference type="EMBL" id="RNL62460.1"/>
    </source>
</evidence>
<accession>A0A3N0CG63</accession>
<feature type="DNA-binding region" description="H-T-H motif" evidence="4">
    <location>
        <begin position="39"/>
        <end position="58"/>
    </location>
</feature>
<dbReference type="PRINTS" id="PR00455">
    <property type="entry name" value="HTHTETR"/>
</dbReference>
<dbReference type="PROSITE" id="PS50977">
    <property type="entry name" value="HTH_TETR_2"/>
    <property type="match status" value="1"/>
</dbReference>
<evidence type="ECO:0000256" key="3">
    <source>
        <dbReference type="ARBA" id="ARBA00023163"/>
    </source>
</evidence>
<dbReference type="AlphaFoldDB" id="A0A3N0CG63"/>
<dbReference type="OrthoDB" id="71867at2"/>
<dbReference type="EMBL" id="RJSE01000007">
    <property type="protein sequence ID" value="RNL62460.1"/>
    <property type="molecule type" value="Genomic_DNA"/>
</dbReference>
<dbReference type="InterPro" id="IPR001647">
    <property type="entry name" value="HTH_TetR"/>
</dbReference>
<evidence type="ECO:0000259" key="5">
    <source>
        <dbReference type="PROSITE" id="PS50977"/>
    </source>
</evidence>
<proteinExistence type="predicted"/>